<evidence type="ECO:0000313" key="1">
    <source>
        <dbReference type="EMBL" id="GAF90865.1"/>
    </source>
</evidence>
<proteinExistence type="predicted"/>
<reference evidence="1" key="1">
    <citation type="journal article" date="2014" name="Front. Microbiol.">
        <title>High frequency of phylogenetically diverse reductive dehalogenase-homologous genes in deep subseafloor sedimentary metagenomes.</title>
        <authorList>
            <person name="Kawai M."/>
            <person name="Futagami T."/>
            <person name="Toyoda A."/>
            <person name="Takaki Y."/>
            <person name="Nishi S."/>
            <person name="Hori S."/>
            <person name="Arai W."/>
            <person name="Tsubouchi T."/>
            <person name="Morono Y."/>
            <person name="Uchiyama I."/>
            <person name="Ito T."/>
            <person name="Fujiyama A."/>
            <person name="Inagaki F."/>
            <person name="Takami H."/>
        </authorList>
    </citation>
    <scope>NUCLEOTIDE SEQUENCE</scope>
    <source>
        <strain evidence="1">Expedition CK06-06</strain>
    </source>
</reference>
<dbReference type="EMBL" id="BARS01010198">
    <property type="protein sequence ID" value="GAF90865.1"/>
    <property type="molecule type" value="Genomic_DNA"/>
</dbReference>
<name>X0UQU3_9ZZZZ</name>
<gene>
    <name evidence="1" type="ORF">S01H1_18970</name>
</gene>
<sequence>MQGDRMTGQEKLLILIGHGDESERLQITECLCS</sequence>
<protein>
    <submittedName>
        <fullName evidence="1">Uncharacterized protein</fullName>
    </submittedName>
</protein>
<comment type="caution">
    <text evidence="1">The sequence shown here is derived from an EMBL/GenBank/DDBJ whole genome shotgun (WGS) entry which is preliminary data.</text>
</comment>
<dbReference type="AlphaFoldDB" id="X0UQU3"/>
<organism evidence="1">
    <name type="scientific">marine sediment metagenome</name>
    <dbReference type="NCBI Taxonomy" id="412755"/>
    <lineage>
        <taxon>unclassified sequences</taxon>
        <taxon>metagenomes</taxon>
        <taxon>ecological metagenomes</taxon>
    </lineage>
</organism>
<feature type="non-terminal residue" evidence="1">
    <location>
        <position position="33"/>
    </location>
</feature>
<accession>X0UQU3</accession>